<dbReference type="STRING" id="1121284.SAMN05660493_01931"/>
<keyword evidence="2" id="KW-0274">FAD</keyword>
<accession>A0A1U7PWF2</accession>
<keyword evidence="4" id="KW-0503">Monooxygenase</keyword>
<dbReference type="GO" id="GO:0071949">
    <property type="term" value="F:FAD binding"/>
    <property type="evidence" value="ECO:0007669"/>
    <property type="project" value="InterPro"/>
</dbReference>
<evidence type="ECO:0000256" key="1">
    <source>
        <dbReference type="ARBA" id="ARBA00022630"/>
    </source>
</evidence>
<gene>
    <name evidence="6" type="ORF">SAMN05660493_01931</name>
</gene>
<organism evidence="6 7">
    <name type="scientific">Epilithonimonas bovis DSM 19482</name>
    <dbReference type="NCBI Taxonomy" id="1121284"/>
    <lineage>
        <taxon>Bacteria</taxon>
        <taxon>Pseudomonadati</taxon>
        <taxon>Bacteroidota</taxon>
        <taxon>Flavobacteriia</taxon>
        <taxon>Flavobacteriales</taxon>
        <taxon>Weeksellaceae</taxon>
        <taxon>Chryseobacterium group</taxon>
        <taxon>Epilithonimonas</taxon>
    </lineage>
</organism>
<dbReference type="AlphaFoldDB" id="A0A1U7PWF2"/>
<evidence type="ECO:0000313" key="6">
    <source>
        <dbReference type="EMBL" id="SIT97219.1"/>
    </source>
</evidence>
<feature type="domain" description="FAD-binding" evidence="5">
    <location>
        <begin position="1"/>
        <end position="314"/>
    </location>
</feature>
<evidence type="ECO:0000256" key="2">
    <source>
        <dbReference type="ARBA" id="ARBA00022827"/>
    </source>
</evidence>
<dbReference type="Proteomes" id="UP000187261">
    <property type="component" value="Unassembled WGS sequence"/>
</dbReference>
<dbReference type="InterPro" id="IPR002938">
    <property type="entry name" value="FAD-bd"/>
</dbReference>
<keyword evidence="1" id="KW-0285">Flavoprotein</keyword>
<name>A0A1U7PWF2_9FLAO</name>
<evidence type="ECO:0000259" key="5">
    <source>
        <dbReference type="Pfam" id="PF01494"/>
    </source>
</evidence>
<dbReference type="SUPFAM" id="SSF51905">
    <property type="entry name" value="FAD/NAD(P)-binding domain"/>
    <property type="match status" value="1"/>
</dbReference>
<dbReference type="PANTHER" id="PTHR46972">
    <property type="entry name" value="MONOOXYGENASE ASQM-RELATED"/>
    <property type="match status" value="1"/>
</dbReference>
<evidence type="ECO:0000256" key="4">
    <source>
        <dbReference type="ARBA" id="ARBA00023033"/>
    </source>
</evidence>
<dbReference type="InterPro" id="IPR036188">
    <property type="entry name" value="FAD/NAD-bd_sf"/>
</dbReference>
<proteinExistence type="predicted"/>
<keyword evidence="3" id="KW-0560">Oxidoreductase</keyword>
<dbReference type="PRINTS" id="PR00420">
    <property type="entry name" value="RNGMNOXGNASE"/>
</dbReference>
<protein>
    <submittedName>
        <fullName evidence="6">2-polyprenyl-6-methoxyphenol hydroxylase</fullName>
    </submittedName>
</protein>
<dbReference type="Gene3D" id="3.50.50.60">
    <property type="entry name" value="FAD/NAD(P)-binding domain"/>
    <property type="match status" value="1"/>
</dbReference>
<dbReference type="Pfam" id="PF01494">
    <property type="entry name" value="FAD_binding_3"/>
    <property type="match status" value="1"/>
</dbReference>
<evidence type="ECO:0000313" key="7">
    <source>
        <dbReference type="Proteomes" id="UP000187261"/>
    </source>
</evidence>
<evidence type="ECO:0000256" key="3">
    <source>
        <dbReference type="ARBA" id="ARBA00023002"/>
    </source>
</evidence>
<keyword evidence="7" id="KW-1185">Reference proteome</keyword>
<reference evidence="7" key="1">
    <citation type="submission" date="2016-10" db="EMBL/GenBank/DDBJ databases">
        <authorList>
            <person name="Varghese N."/>
            <person name="Submissions S."/>
        </authorList>
    </citation>
    <scope>NUCLEOTIDE SEQUENCE [LARGE SCALE GENOMIC DNA]</scope>
    <source>
        <strain evidence="7">DSM 19482</strain>
    </source>
</reference>
<dbReference type="GO" id="GO:0004497">
    <property type="term" value="F:monooxygenase activity"/>
    <property type="evidence" value="ECO:0007669"/>
    <property type="project" value="UniProtKB-KW"/>
</dbReference>
<dbReference type="EMBL" id="FTPU01000019">
    <property type="protein sequence ID" value="SIT97219.1"/>
    <property type="molecule type" value="Genomic_DNA"/>
</dbReference>
<dbReference type="PANTHER" id="PTHR46972:SF1">
    <property type="entry name" value="FAD DEPENDENT OXIDOREDUCTASE DOMAIN-CONTAINING PROTEIN"/>
    <property type="match status" value="1"/>
</dbReference>
<sequence length="369" mass="42134">MSLARLLQIKGADARVYERDRGRDVRVQGSTLDLHPGTGLEAIKRAGLLDEFYKHHRPAASKMLLTDRMMNVKFDESAFTEITAETRPEIDRAPLRDILLDSLQPETMVWDRHFVAMERTGDGWMLTFKNGATAYADLVVAADGANSRLRPYITDIKAVYSGVTMIEGNIYNAEKYIPQLFTFAKGGKVMAFDDEKFIGYGSKEDGSVMFVINFKADENWLSQSKIDFTDRDEVLAWFQKEFSGWSLGWQEFFTNEQVYFIPRPQYYFPNDQAWETQANLTMIGDAAHRMPPYAGEGANVAMQDSFELAEALTSNHFADLQSAISYYEKDMVKRGANATRETLDNQERMFSKDGLDQMTTFFNQVKDKE</sequence>